<dbReference type="PANTHER" id="PTHR40048:SF1">
    <property type="entry name" value="RHAMNOSYL O-METHYLTRANSFERASE"/>
    <property type="match status" value="1"/>
</dbReference>
<keyword evidence="2" id="KW-0808">Transferase</keyword>
<evidence type="ECO:0000313" key="4">
    <source>
        <dbReference type="Proteomes" id="UP000238811"/>
    </source>
</evidence>
<dbReference type="GO" id="GO:0005886">
    <property type="term" value="C:plasma membrane"/>
    <property type="evidence" value="ECO:0007669"/>
    <property type="project" value="TreeGrafter"/>
</dbReference>
<dbReference type="GO" id="GO:0008168">
    <property type="term" value="F:methyltransferase activity"/>
    <property type="evidence" value="ECO:0007669"/>
    <property type="project" value="UniProtKB-KW"/>
</dbReference>
<sequence length="346" mass="40254">MNKDLNEIINNRKNVSIFGAGSFGFQAYEYLTNCDIKVIDFYDNDKDKHGELFCNCEVLNPNLILKNKPLLVIASTWEKEIVEQLKIMNYENYTFINILGFEEEYRDWIKHRKNSDYSLEFFQKNTKNLSKWSIPKLIRNSDEVWAKELVKIYDNEISFPASLSPVAGELYRSLILNIAPKIIVEIGIFMGVSTIWAASALKDLEIDSKIYSIDLFNNTKINENHFEYVQNIMKSAEVSDIVSLFKLNSFIDFEKFIPNLSNEKIDFLFIDGDHTPRGVTLDFLKFNEYLAVGGYIMLHDIFPEYCGWEGPAFLIDQYIKNSKNFELCQIYTTPNNYGLALIRKVK</sequence>
<comment type="caution">
    <text evidence="3">The sequence shown here is derived from an EMBL/GenBank/DDBJ whole genome shotgun (WGS) entry which is preliminary data.</text>
</comment>
<dbReference type="Gene3D" id="3.40.50.150">
    <property type="entry name" value="Vaccinia Virus protein VP39"/>
    <property type="match status" value="1"/>
</dbReference>
<dbReference type="AlphaFoldDB" id="A0A2S9TPX9"/>
<protein>
    <recommendedName>
        <fullName evidence="5">Class I SAM-dependent methyltransferase</fullName>
    </recommendedName>
</protein>
<proteinExistence type="predicted"/>
<accession>A0A2S9TPX9</accession>
<organism evidence="3 4">
    <name type="scientific">Aliarcobacter cryaerophilus</name>
    <dbReference type="NCBI Taxonomy" id="28198"/>
    <lineage>
        <taxon>Bacteria</taxon>
        <taxon>Pseudomonadati</taxon>
        <taxon>Campylobacterota</taxon>
        <taxon>Epsilonproteobacteria</taxon>
        <taxon>Campylobacterales</taxon>
        <taxon>Arcobacteraceae</taxon>
        <taxon>Aliarcobacter</taxon>
    </lineage>
</organism>
<dbReference type="SUPFAM" id="SSF53335">
    <property type="entry name" value="S-adenosyl-L-methionine-dependent methyltransferases"/>
    <property type="match status" value="2"/>
</dbReference>
<dbReference type="GO" id="GO:0032259">
    <property type="term" value="P:methylation"/>
    <property type="evidence" value="ECO:0007669"/>
    <property type="project" value="UniProtKB-KW"/>
</dbReference>
<evidence type="ECO:0000313" key="3">
    <source>
        <dbReference type="EMBL" id="PRN00885.1"/>
    </source>
</evidence>
<gene>
    <name evidence="3" type="ORF">CJ668_04630</name>
</gene>
<dbReference type="GO" id="GO:0071770">
    <property type="term" value="P:DIM/DIP cell wall layer assembly"/>
    <property type="evidence" value="ECO:0007669"/>
    <property type="project" value="TreeGrafter"/>
</dbReference>
<dbReference type="PANTHER" id="PTHR40048">
    <property type="entry name" value="RHAMNOSYL O-METHYLTRANSFERASE"/>
    <property type="match status" value="1"/>
</dbReference>
<keyword evidence="1" id="KW-0489">Methyltransferase</keyword>
<dbReference type="EMBL" id="NXGD01000004">
    <property type="protein sequence ID" value="PRN00885.1"/>
    <property type="molecule type" value="Genomic_DNA"/>
</dbReference>
<evidence type="ECO:0008006" key="5">
    <source>
        <dbReference type="Google" id="ProtNLM"/>
    </source>
</evidence>
<dbReference type="Proteomes" id="UP000238811">
    <property type="component" value="Unassembled WGS sequence"/>
</dbReference>
<dbReference type="Pfam" id="PF13578">
    <property type="entry name" value="Methyltransf_24"/>
    <property type="match status" value="1"/>
</dbReference>
<evidence type="ECO:0000256" key="1">
    <source>
        <dbReference type="ARBA" id="ARBA00022603"/>
    </source>
</evidence>
<dbReference type="Gene3D" id="3.40.50.720">
    <property type="entry name" value="NAD(P)-binding Rossmann-like Domain"/>
    <property type="match status" value="1"/>
</dbReference>
<reference evidence="3 4" key="1">
    <citation type="submission" date="2017-09" db="EMBL/GenBank/DDBJ databases">
        <title>Reassesment of A. cryaerophilus.</title>
        <authorList>
            <person name="Perez-Cataluna A."/>
            <person name="Collado L."/>
            <person name="Salgado O."/>
            <person name="Lefinanco V."/>
            <person name="Figueras M.J."/>
        </authorList>
    </citation>
    <scope>NUCLEOTIDE SEQUENCE [LARGE SCALE GENOMIC DNA]</scope>
    <source>
        <strain evidence="3 4">LMG 10229</strain>
    </source>
</reference>
<name>A0A2S9TPX9_9BACT</name>
<dbReference type="InterPro" id="IPR029063">
    <property type="entry name" value="SAM-dependent_MTases_sf"/>
</dbReference>
<evidence type="ECO:0000256" key="2">
    <source>
        <dbReference type="ARBA" id="ARBA00022679"/>
    </source>
</evidence>